<dbReference type="InterPro" id="IPR023393">
    <property type="entry name" value="START-like_dom_sf"/>
</dbReference>
<evidence type="ECO:0000313" key="3">
    <source>
        <dbReference type="EMBL" id="QNN43845.1"/>
    </source>
</evidence>
<keyword evidence="4" id="KW-1185">Reference proteome</keyword>
<dbReference type="RefSeq" id="WP_187594308.1">
    <property type="nucleotide sequence ID" value="NZ_CP060723.1"/>
</dbReference>
<evidence type="ECO:0000259" key="2">
    <source>
        <dbReference type="Pfam" id="PF08327"/>
    </source>
</evidence>
<dbReference type="SUPFAM" id="SSF55961">
    <property type="entry name" value="Bet v1-like"/>
    <property type="match status" value="1"/>
</dbReference>
<sequence length="138" mass="15857">MKSENILTASVSINKPIELVWKLWNKAEHIAKWNAPSADWINKKIENYLVEGGEFLYAMVKKDGSEKFDFKGTYTEIILHKSLSYTLDDGRKTTITFTGNEPVNLTEIFEPVTGLDLTMQQEFCQSVLNKFKVYAEQL</sequence>
<proteinExistence type="inferred from homology"/>
<dbReference type="Gene3D" id="3.30.530.20">
    <property type="match status" value="1"/>
</dbReference>
<feature type="domain" description="Activator of Hsp90 ATPase homologue 1/2-like C-terminal" evidence="2">
    <location>
        <begin position="16"/>
        <end position="98"/>
    </location>
</feature>
<gene>
    <name evidence="3" type="ORF">H9L23_07110</name>
</gene>
<dbReference type="KEGG" id="proe:H9L23_07110"/>
<organism evidence="3 4">
    <name type="scientific">Pedobacter roseus</name>
    <dbReference type="NCBI Taxonomy" id="336820"/>
    <lineage>
        <taxon>Bacteria</taxon>
        <taxon>Pseudomonadati</taxon>
        <taxon>Bacteroidota</taxon>
        <taxon>Sphingobacteriia</taxon>
        <taxon>Sphingobacteriales</taxon>
        <taxon>Sphingobacteriaceae</taxon>
        <taxon>Pedobacter</taxon>
    </lineage>
</organism>
<reference evidence="3 4" key="1">
    <citation type="submission" date="2020-08" db="EMBL/GenBank/DDBJ databases">
        <title>Genome sequence of Pedobacter roseus KACC 11594T.</title>
        <authorList>
            <person name="Hyun D.-W."/>
            <person name="Bae J.-W."/>
        </authorList>
    </citation>
    <scope>NUCLEOTIDE SEQUENCE [LARGE SCALE GENOMIC DNA]</scope>
    <source>
        <strain evidence="3 4">KACC 11594</strain>
    </source>
</reference>
<evidence type="ECO:0000313" key="4">
    <source>
        <dbReference type="Proteomes" id="UP000515806"/>
    </source>
</evidence>
<dbReference type="Pfam" id="PF08327">
    <property type="entry name" value="AHSA1"/>
    <property type="match status" value="1"/>
</dbReference>
<accession>A0A7G9QKH0</accession>
<dbReference type="InterPro" id="IPR013538">
    <property type="entry name" value="ASHA1/2-like_C"/>
</dbReference>
<dbReference type="Proteomes" id="UP000515806">
    <property type="component" value="Chromosome"/>
</dbReference>
<evidence type="ECO:0000256" key="1">
    <source>
        <dbReference type="ARBA" id="ARBA00006817"/>
    </source>
</evidence>
<name>A0A7G9QKH0_9SPHI</name>
<dbReference type="AlphaFoldDB" id="A0A7G9QKH0"/>
<comment type="similarity">
    <text evidence="1">Belongs to the AHA1 family.</text>
</comment>
<dbReference type="EMBL" id="CP060723">
    <property type="protein sequence ID" value="QNN43845.1"/>
    <property type="molecule type" value="Genomic_DNA"/>
</dbReference>
<protein>
    <submittedName>
        <fullName evidence="3">SRPBCC domain-containing protein</fullName>
    </submittedName>
</protein>